<reference evidence="10 11" key="2">
    <citation type="journal article" date="2012" name="Stand. Genomic Sci.">
        <title>Complete genome sequence of the sulfate-reducing firmicute Desulfotomaculum ruminis type strain (DL(T)).</title>
        <authorList>
            <person name="Spring S."/>
            <person name="Visser M."/>
            <person name="Lu M."/>
            <person name="Copeland A."/>
            <person name="Lapidus A."/>
            <person name="Lucas S."/>
            <person name="Cheng J.F."/>
            <person name="Han C."/>
            <person name="Tapia R."/>
            <person name="Goodwin L.A."/>
            <person name="Pitluck S."/>
            <person name="Ivanova N."/>
            <person name="Land M."/>
            <person name="Hauser L."/>
            <person name="Larimer F."/>
            <person name="Rohde M."/>
            <person name="Goker M."/>
            <person name="Detter J.C."/>
            <person name="Kyrpides N.C."/>
            <person name="Woyke T."/>
            <person name="Schaap P.J."/>
            <person name="Plugge C.M."/>
            <person name="Muyzer G."/>
            <person name="Kuever J."/>
            <person name="Pereira I.A."/>
            <person name="Parshina S.N."/>
            <person name="Bernier-Latmani R."/>
            <person name="Stams A.J."/>
            <person name="Klenk H.P."/>
        </authorList>
    </citation>
    <scope>NUCLEOTIDE SEQUENCE [LARGE SCALE GENOMIC DNA]</scope>
    <source>
        <strain evidence="11">ATCC 23193 / DSM 2154 / NCIB 8452 / DL</strain>
    </source>
</reference>
<dbReference type="Gene3D" id="3.40.50.1010">
    <property type="entry name" value="5'-nuclease"/>
    <property type="match status" value="1"/>
</dbReference>
<dbReference type="GO" id="GO:0090729">
    <property type="term" value="F:toxin activity"/>
    <property type="evidence" value="ECO:0007669"/>
    <property type="project" value="UniProtKB-KW"/>
</dbReference>
<dbReference type="GO" id="GO:0000287">
    <property type="term" value="F:magnesium ion binding"/>
    <property type="evidence" value="ECO:0007669"/>
    <property type="project" value="UniProtKB-UniRule"/>
</dbReference>
<name>F6DQ39_DESRL</name>
<dbReference type="Pfam" id="PF01850">
    <property type="entry name" value="PIN"/>
    <property type="match status" value="1"/>
</dbReference>
<dbReference type="HAMAP" id="MF_00265">
    <property type="entry name" value="VapC_Nob1"/>
    <property type="match status" value="1"/>
</dbReference>
<proteinExistence type="inferred from homology"/>
<evidence type="ECO:0000313" key="10">
    <source>
        <dbReference type="EMBL" id="AEG61983.1"/>
    </source>
</evidence>
<evidence type="ECO:0000259" key="9">
    <source>
        <dbReference type="SMART" id="SM00670"/>
    </source>
</evidence>
<comment type="function">
    <text evidence="8">Toxic component of a toxin-antitoxin (TA) system. An RNase.</text>
</comment>
<keyword evidence="11" id="KW-1185">Reference proteome</keyword>
<reference evidence="11" key="1">
    <citation type="submission" date="2011-05" db="EMBL/GenBank/DDBJ databases">
        <title>Complete sequence of Desulfotomaculum ruminis DSM 2154.</title>
        <authorList>
            <person name="Lucas S."/>
            <person name="Copeland A."/>
            <person name="Lapidus A."/>
            <person name="Cheng J.-F."/>
            <person name="Goodwin L."/>
            <person name="Pitluck S."/>
            <person name="Lu M."/>
            <person name="Detter J.C."/>
            <person name="Han C."/>
            <person name="Tapia R."/>
            <person name="Land M."/>
            <person name="Hauser L."/>
            <person name="Kyrpides N."/>
            <person name="Ivanova N."/>
            <person name="Mikhailova N."/>
            <person name="Pagani I."/>
            <person name="Stams A.J.M."/>
            <person name="Plugge C.M."/>
            <person name="Muyzer G."/>
            <person name="Kuever J."/>
            <person name="Parshina S.N."/>
            <person name="Ivanova A.E."/>
            <person name="Nazina T.N."/>
            <person name="Brambilla E."/>
            <person name="Spring S."/>
            <person name="Klenk H.-P."/>
            <person name="Woyke T."/>
        </authorList>
    </citation>
    <scope>NUCLEOTIDE SEQUENCE [LARGE SCALE GENOMIC DNA]</scope>
    <source>
        <strain evidence="11">ATCC 23193 / DSM 2154 / NCIB 8452 / DL</strain>
    </source>
</reference>
<protein>
    <recommendedName>
        <fullName evidence="8">Ribonuclease VapC</fullName>
        <shortName evidence="8">RNase VapC</shortName>
        <ecNumber evidence="8">3.1.-.-</ecNumber>
    </recommendedName>
    <alternativeName>
        <fullName evidence="8">Toxin VapC</fullName>
    </alternativeName>
</protein>
<evidence type="ECO:0000256" key="4">
    <source>
        <dbReference type="ARBA" id="ARBA00022723"/>
    </source>
</evidence>
<dbReference type="SUPFAM" id="SSF88723">
    <property type="entry name" value="PIN domain-like"/>
    <property type="match status" value="1"/>
</dbReference>
<dbReference type="KEGG" id="dru:Desru_3783"/>
<keyword evidence="4 8" id="KW-0479">Metal-binding</keyword>
<dbReference type="AlphaFoldDB" id="F6DQ39"/>
<evidence type="ECO:0000256" key="2">
    <source>
        <dbReference type="ARBA" id="ARBA00022649"/>
    </source>
</evidence>
<dbReference type="InterPro" id="IPR022907">
    <property type="entry name" value="VapC_family"/>
</dbReference>
<dbReference type="GO" id="GO:0004540">
    <property type="term" value="F:RNA nuclease activity"/>
    <property type="evidence" value="ECO:0007669"/>
    <property type="project" value="InterPro"/>
</dbReference>
<dbReference type="EC" id="3.1.-.-" evidence="8"/>
<sequence>MKVIFDTNIIIDHLKRLPQAQEQLRHVENGVYEGYVSTITIMELLSAPRISEERHEKIRSLLEIFEHIPVDRKIAAAAGKLLSTYHASHGLNAMDALIAATALVHESVLFTLNKKHFRFIEGLVSINPYLAEDQG</sequence>
<dbReference type="EMBL" id="CP002780">
    <property type="protein sequence ID" value="AEG61983.1"/>
    <property type="molecule type" value="Genomic_DNA"/>
</dbReference>
<evidence type="ECO:0000256" key="6">
    <source>
        <dbReference type="ARBA" id="ARBA00022842"/>
    </source>
</evidence>
<feature type="domain" description="PIN" evidence="9">
    <location>
        <begin position="1"/>
        <end position="118"/>
    </location>
</feature>
<keyword evidence="6 8" id="KW-0460">Magnesium</keyword>
<evidence type="ECO:0000256" key="5">
    <source>
        <dbReference type="ARBA" id="ARBA00022801"/>
    </source>
</evidence>
<comment type="cofactor">
    <cofactor evidence="1 8">
        <name>Mg(2+)</name>
        <dbReference type="ChEBI" id="CHEBI:18420"/>
    </cofactor>
</comment>
<dbReference type="CDD" id="cd18741">
    <property type="entry name" value="PIN_VapC4-5_FitB-like"/>
    <property type="match status" value="1"/>
</dbReference>
<dbReference type="RefSeq" id="WP_013843728.1">
    <property type="nucleotide sequence ID" value="NC_015589.1"/>
</dbReference>
<keyword evidence="2 8" id="KW-1277">Toxin-antitoxin system</keyword>
<dbReference type="SMART" id="SM00670">
    <property type="entry name" value="PINc"/>
    <property type="match status" value="1"/>
</dbReference>
<dbReference type="GO" id="GO:0016787">
    <property type="term" value="F:hydrolase activity"/>
    <property type="evidence" value="ECO:0007669"/>
    <property type="project" value="UniProtKB-KW"/>
</dbReference>
<dbReference type="PANTHER" id="PTHR33653">
    <property type="entry name" value="RIBONUCLEASE VAPC2"/>
    <property type="match status" value="1"/>
</dbReference>
<keyword evidence="3 8" id="KW-0540">Nuclease</keyword>
<gene>
    <name evidence="8" type="primary">vapC</name>
    <name evidence="10" type="ordered locus">Desru_3783</name>
</gene>
<evidence type="ECO:0000256" key="8">
    <source>
        <dbReference type="HAMAP-Rule" id="MF_00265"/>
    </source>
</evidence>
<evidence type="ECO:0000313" key="11">
    <source>
        <dbReference type="Proteomes" id="UP000009234"/>
    </source>
</evidence>
<dbReference type="OrthoDB" id="9796690at2"/>
<keyword evidence="5 8" id="KW-0378">Hydrolase</keyword>
<comment type="similarity">
    <text evidence="7 8">Belongs to the PINc/VapC protein family.</text>
</comment>
<organism evidence="10 11">
    <name type="scientific">Desulforamulus ruminis (strain ATCC 23193 / DSM 2154 / NCIMB 8452 / DL)</name>
    <name type="common">Desulfotomaculum ruminis</name>
    <dbReference type="NCBI Taxonomy" id="696281"/>
    <lineage>
        <taxon>Bacteria</taxon>
        <taxon>Bacillati</taxon>
        <taxon>Bacillota</taxon>
        <taxon>Clostridia</taxon>
        <taxon>Eubacteriales</taxon>
        <taxon>Peptococcaceae</taxon>
        <taxon>Desulforamulus</taxon>
    </lineage>
</organism>
<dbReference type="STRING" id="696281.Desru_3783"/>
<feature type="binding site" evidence="8">
    <location>
        <position position="6"/>
    </location>
    <ligand>
        <name>Mg(2+)</name>
        <dbReference type="ChEBI" id="CHEBI:18420"/>
    </ligand>
</feature>
<keyword evidence="8" id="KW-0800">Toxin</keyword>
<dbReference type="eggNOG" id="COG1487">
    <property type="taxonomic scope" value="Bacteria"/>
</dbReference>
<dbReference type="InterPro" id="IPR050556">
    <property type="entry name" value="Type_II_TA_system_RNase"/>
</dbReference>
<dbReference type="Proteomes" id="UP000009234">
    <property type="component" value="Chromosome"/>
</dbReference>
<feature type="binding site" evidence="8">
    <location>
        <position position="95"/>
    </location>
    <ligand>
        <name>Mg(2+)</name>
        <dbReference type="ChEBI" id="CHEBI:18420"/>
    </ligand>
</feature>
<accession>F6DQ39</accession>
<dbReference type="PANTHER" id="PTHR33653:SF1">
    <property type="entry name" value="RIBONUCLEASE VAPC2"/>
    <property type="match status" value="1"/>
</dbReference>
<evidence type="ECO:0000256" key="3">
    <source>
        <dbReference type="ARBA" id="ARBA00022722"/>
    </source>
</evidence>
<dbReference type="InterPro" id="IPR029060">
    <property type="entry name" value="PIN-like_dom_sf"/>
</dbReference>
<dbReference type="InterPro" id="IPR002716">
    <property type="entry name" value="PIN_dom"/>
</dbReference>
<dbReference type="HOGENOM" id="CLU_118482_0_2_9"/>
<evidence type="ECO:0000256" key="7">
    <source>
        <dbReference type="ARBA" id="ARBA00038093"/>
    </source>
</evidence>
<evidence type="ECO:0000256" key="1">
    <source>
        <dbReference type="ARBA" id="ARBA00001946"/>
    </source>
</evidence>